<name>A0ABT2PWD1_9MOLU</name>
<dbReference type="InterPro" id="IPR001387">
    <property type="entry name" value="Cro/C1-type_HTH"/>
</dbReference>
<reference evidence="4" key="1">
    <citation type="submission" date="2023-07" db="EMBL/GenBank/DDBJ databases">
        <title>Novel Mycoplasma species identified in domestic and wild animals.</title>
        <authorList>
            <person name="Volokhov D.V."/>
            <person name="Furtak V.A."/>
            <person name="Zagorodnyaya T.A."/>
        </authorList>
    </citation>
    <scope>NUCLEOTIDE SEQUENCE [LARGE SCALE GENOMIC DNA]</scope>
    <source>
        <strain evidence="4">92-19</strain>
    </source>
</reference>
<organism evidence="3 4">
    <name type="scientific">Paracholeplasma vituli</name>
    <dbReference type="NCBI Taxonomy" id="69473"/>
    <lineage>
        <taxon>Bacteria</taxon>
        <taxon>Bacillati</taxon>
        <taxon>Mycoplasmatota</taxon>
        <taxon>Mollicutes</taxon>
        <taxon>Acholeplasmatales</taxon>
        <taxon>Acholeplasmataceae</taxon>
        <taxon>Paracholeplasma</taxon>
    </lineage>
</organism>
<keyword evidence="4" id="KW-1185">Reference proteome</keyword>
<evidence type="ECO:0000259" key="2">
    <source>
        <dbReference type="PROSITE" id="PS50943"/>
    </source>
</evidence>
<evidence type="ECO:0000256" key="1">
    <source>
        <dbReference type="ARBA" id="ARBA00023125"/>
    </source>
</evidence>
<accession>A0ABT2PWD1</accession>
<feature type="domain" description="HTH cro/C1-type" evidence="2">
    <location>
        <begin position="4"/>
        <end position="58"/>
    </location>
</feature>
<dbReference type="SUPFAM" id="SSF47413">
    <property type="entry name" value="lambda repressor-like DNA-binding domains"/>
    <property type="match status" value="1"/>
</dbReference>
<dbReference type="InterPro" id="IPR010982">
    <property type="entry name" value="Lambda_DNA-bd_dom_sf"/>
</dbReference>
<dbReference type="PANTHER" id="PTHR46558:SF4">
    <property type="entry name" value="DNA-BIDING PHAGE PROTEIN"/>
    <property type="match status" value="1"/>
</dbReference>
<dbReference type="SMART" id="SM00530">
    <property type="entry name" value="HTH_XRE"/>
    <property type="match status" value="1"/>
</dbReference>
<protein>
    <submittedName>
        <fullName evidence="3">Helix-turn-helix domain-containing protein</fullName>
    </submittedName>
</protein>
<dbReference type="RefSeq" id="WP_262095981.1">
    <property type="nucleotide sequence ID" value="NZ_JAOEGN010000005.1"/>
</dbReference>
<dbReference type="Proteomes" id="UP001209076">
    <property type="component" value="Unassembled WGS sequence"/>
</dbReference>
<gene>
    <name evidence="3" type="ORF">N7603_03580</name>
</gene>
<evidence type="ECO:0000313" key="3">
    <source>
        <dbReference type="EMBL" id="MCU0104731.1"/>
    </source>
</evidence>
<dbReference type="Gene3D" id="1.10.260.40">
    <property type="entry name" value="lambda repressor-like DNA-binding domains"/>
    <property type="match status" value="1"/>
</dbReference>
<comment type="caution">
    <text evidence="3">The sequence shown here is derived from an EMBL/GenBank/DDBJ whole genome shotgun (WGS) entry which is preliminary data.</text>
</comment>
<dbReference type="CDD" id="cd00093">
    <property type="entry name" value="HTH_XRE"/>
    <property type="match status" value="1"/>
</dbReference>
<evidence type="ECO:0000313" key="4">
    <source>
        <dbReference type="Proteomes" id="UP001209076"/>
    </source>
</evidence>
<proteinExistence type="predicted"/>
<dbReference type="Pfam" id="PF01381">
    <property type="entry name" value="HTH_3"/>
    <property type="match status" value="1"/>
</dbReference>
<sequence>MNRLKEIRIGKGITQAELARALKVSQQAISSYESGTRAMDYNFIIRASLYLEVTPNDLLDFKEEYKNYTEYLISLKNEKSIS</sequence>
<dbReference type="PROSITE" id="PS50943">
    <property type="entry name" value="HTH_CROC1"/>
    <property type="match status" value="1"/>
</dbReference>
<dbReference type="PANTHER" id="PTHR46558">
    <property type="entry name" value="TRACRIPTIONAL REGULATORY PROTEIN-RELATED-RELATED"/>
    <property type="match status" value="1"/>
</dbReference>
<keyword evidence="1" id="KW-0238">DNA-binding</keyword>
<dbReference type="EMBL" id="JAOEGN010000005">
    <property type="protein sequence ID" value="MCU0104731.1"/>
    <property type="molecule type" value="Genomic_DNA"/>
</dbReference>